<evidence type="ECO:0000313" key="4">
    <source>
        <dbReference type="EMBL" id="HHY26642.1"/>
    </source>
</evidence>
<dbReference type="Proteomes" id="UP000553059">
    <property type="component" value="Unassembled WGS sequence"/>
</dbReference>
<dbReference type="InterPro" id="IPR036724">
    <property type="entry name" value="Cobalamin-bd_sf"/>
</dbReference>
<dbReference type="Gene3D" id="3.40.50.280">
    <property type="entry name" value="Cobalamin-binding domain"/>
    <property type="match status" value="1"/>
</dbReference>
<protein>
    <submittedName>
        <fullName evidence="4">Cobalamin-binding protein</fullName>
    </submittedName>
</protein>
<dbReference type="InterPro" id="IPR003759">
    <property type="entry name" value="Cbl-bd_cap"/>
</dbReference>
<dbReference type="PANTHER" id="PTHR45833:SF1">
    <property type="entry name" value="METHIONINE SYNTHASE"/>
    <property type="match status" value="1"/>
</dbReference>
<dbReference type="InterPro" id="IPR036594">
    <property type="entry name" value="Meth_synthase_dom"/>
</dbReference>
<dbReference type="InterPro" id="IPR050554">
    <property type="entry name" value="Met_Synthase/Corrinoid"/>
</dbReference>
<dbReference type="Gene3D" id="1.10.1240.10">
    <property type="entry name" value="Methionine synthase domain"/>
    <property type="match status" value="1"/>
</dbReference>
<dbReference type="Pfam" id="PF02607">
    <property type="entry name" value="B12-binding_2"/>
    <property type="match status" value="1"/>
</dbReference>
<dbReference type="InterPro" id="IPR006158">
    <property type="entry name" value="Cobalamin-bd"/>
</dbReference>
<reference evidence="4 5" key="1">
    <citation type="journal article" date="2020" name="Biotechnol. Biofuels">
        <title>New insights from the biogas microbiome by comprehensive genome-resolved metagenomics of nearly 1600 species originating from multiple anaerobic digesters.</title>
        <authorList>
            <person name="Campanaro S."/>
            <person name="Treu L."/>
            <person name="Rodriguez-R L.M."/>
            <person name="Kovalovszki A."/>
            <person name="Ziels R.M."/>
            <person name="Maus I."/>
            <person name="Zhu X."/>
            <person name="Kougias P.G."/>
            <person name="Basile A."/>
            <person name="Luo G."/>
            <person name="Schluter A."/>
            <person name="Konstantinidis K.T."/>
            <person name="Angelidaki I."/>
        </authorList>
    </citation>
    <scope>NUCLEOTIDE SEQUENCE [LARGE SCALE GENOMIC DNA]</scope>
    <source>
        <strain evidence="4">AS05jafATM_4</strain>
    </source>
</reference>
<dbReference type="PROSITE" id="PS51332">
    <property type="entry name" value="B12_BINDING"/>
    <property type="match status" value="1"/>
</dbReference>
<evidence type="ECO:0000256" key="2">
    <source>
        <dbReference type="ARBA" id="ARBA00023285"/>
    </source>
</evidence>
<dbReference type="PANTHER" id="PTHR45833">
    <property type="entry name" value="METHIONINE SYNTHASE"/>
    <property type="match status" value="1"/>
</dbReference>
<keyword evidence="2" id="KW-0170">Cobalt</keyword>
<evidence type="ECO:0000256" key="1">
    <source>
        <dbReference type="ARBA" id="ARBA00022723"/>
    </source>
</evidence>
<dbReference type="Pfam" id="PF02310">
    <property type="entry name" value="B12-binding"/>
    <property type="match status" value="1"/>
</dbReference>
<organism evidence="4 5">
    <name type="scientific">Desulfitobacterium dehalogenans</name>
    <dbReference type="NCBI Taxonomy" id="36854"/>
    <lineage>
        <taxon>Bacteria</taxon>
        <taxon>Bacillati</taxon>
        <taxon>Bacillota</taxon>
        <taxon>Clostridia</taxon>
        <taxon>Eubacteriales</taxon>
        <taxon>Desulfitobacteriaceae</taxon>
        <taxon>Desulfitobacterium</taxon>
    </lineage>
</organism>
<dbReference type="GO" id="GO:0050667">
    <property type="term" value="P:homocysteine metabolic process"/>
    <property type="evidence" value="ECO:0007669"/>
    <property type="project" value="TreeGrafter"/>
</dbReference>
<keyword evidence="1" id="KW-0479">Metal-binding</keyword>
<accession>A0A7C6Z447</accession>
<evidence type="ECO:0000259" key="3">
    <source>
        <dbReference type="PROSITE" id="PS51332"/>
    </source>
</evidence>
<dbReference type="GO" id="GO:0046653">
    <property type="term" value="P:tetrahydrofolate metabolic process"/>
    <property type="evidence" value="ECO:0007669"/>
    <property type="project" value="TreeGrafter"/>
</dbReference>
<dbReference type="SUPFAM" id="SSF47644">
    <property type="entry name" value="Methionine synthase domain"/>
    <property type="match status" value="1"/>
</dbReference>
<dbReference type="GO" id="GO:0031419">
    <property type="term" value="F:cobalamin binding"/>
    <property type="evidence" value="ECO:0007669"/>
    <property type="project" value="InterPro"/>
</dbReference>
<comment type="caution">
    <text evidence="4">The sequence shown here is derived from an EMBL/GenBank/DDBJ whole genome shotgun (WGS) entry which is preliminary data.</text>
</comment>
<dbReference type="SUPFAM" id="SSF52242">
    <property type="entry name" value="Cobalamin (vitamin B12)-binding domain"/>
    <property type="match status" value="1"/>
</dbReference>
<dbReference type="SMART" id="SM01018">
    <property type="entry name" value="B12-binding_2"/>
    <property type="match status" value="1"/>
</dbReference>
<dbReference type="GO" id="GO:0008705">
    <property type="term" value="F:methionine synthase activity"/>
    <property type="evidence" value="ECO:0007669"/>
    <property type="project" value="TreeGrafter"/>
</dbReference>
<gene>
    <name evidence="4" type="ORF">GX523_07815</name>
</gene>
<feature type="domain" description="B12-binding" evidence="3">
    <location>
        <begin position="93"/>
        <end position="224"/>
    </location>
</feature>
<name>A0A7C6Z447_9FIRM</name>
<dbReference type="GO" id="GO:0046872">
    <property type="term" value="F:metal ion binding"/>
    <property type="evidence" value="ECO:0007669"/>
    <property type="project" value="UniProtKB-KW"/>
</dbReference>
<evidence type="ECO:0000313" key="5">
    <source>
        <dbReference type="Proteomes" id="UP000553059"/>
    </source>
</evidence>
<dbReference type="EMBL" id="DUTF01000172">
    <property type="protein sequence ID" value="HHY26642.1"/>
    <property type="molecule type" value="Genomic_DNA"/>
</dbReference>
<dbReference type="AlphaFoldDB" id="A0A7C6Z447"/>
<proteinExistence type="predicted"/>
<sequence>MRDFGNTEELLIDYVEQLEEKKVMELANHALEQGMNPLDLVNLIIEGMGRVGKRYEDKDYYIADLIMAGIIFREVLGLKPMTSYFSSHHKKKNGKVLIGTVKDDIHDIGKEIFRALLETHGFEVLDLGVDVSGETFVKKAQEFKPDIIGLSGVLTSTLGQMKQVVDILASAGLKDKIKIIAGANYLNADGCSYIGADAFATDASKGIEICLEWMKDSNQVGEPEDD</sequence>
<dbReference type="GO" id="GO:0005829">
    <property type="term" value="C:cytosol"/>
    <property type="evidence" value="ECO:0007669"/>
    <property type="project" value="TreeGrafter"/>
</dbReference>